<evidence type="ECO:0000313" key="1">
    <source>
        <dbReference type="EMBL" id="KAG0421981.1"/>
    </source>
</evidence>
<protein>
    <submittedName>
        <fullName evidence="1">Uncharacterized protein</fullName>
    </submittedName>
</protein>
<evidence type="ECO:0000313" key="2">
    <source>
        <dbReference type="Proteomes" id="UP000805193"/>
    </source>
</evidence>
<comment type="caution">
    <text evidence="1">The sequence shown here is derived from an EMBL/GenBank/DDBJ whole genome shotgun (WGS) entry which is preliminary data.</text>
</comment>
<accession>A0AC60PN87</accession>
<proteinExistence type="predicted"/>
<keyword evidence="2" id="KW-1185">Reference proteome</keyword>
<dbReference type="Proteomes" id="UP000805193">
    <property type="component" value="Unassembled WGS sequence"/>
</dbReference>
<gene>
    <name evidence="1" type="ORF">HPB47_002167</name>
</gene>
<name>A0AC60PN87_IXOPE</name>
<sequence length="195" mass="20663">MRVKRMTAVPNFVTGHCVKREYRGIRANSERRATRRDATPAECLATHPRTAPLCARVVATATPRETARSAEATRRSFRTSGPCVSGGHTGPSGAASDAPAQTKRARPEASEAPQAHVGAQVDTVDDASDSESLVIDKPAQRESPASLETTSTPSVSVVSAIVAPMDSFESPTSRADSTGATAFNCRDVRRLVCRT</sequence>
<dbReference type="EMBL" id="JABSTQ010010289">
    <property type="protein sequence ID" value="KAG0421981.1"/>
    <property type="molecule type" value="Genomic_DNA"/>
</dbReference>
<reference evidence="1 2" key="1">
    <citation type="journal article" date="2020" name="Cell">
        <title>Large-Scale Comparative Analyses of Tick Genomes Elucidate Their Genetic Diversity and Vector Capacities.</title>
        <authorList>
            <consortium name="Tick Genome and Microbiome Consortium (TIGMIC)"/>
            <person name="Jia N."/>
            <person name="Wang J."/>
            <person name="Shi W."/>
            <person name="Du L."/>
            <person name="Sun Y."/>
            <person name="Zhan W."/>
            <person name="Jiang J.F."/>
            <person name="Wang Q."/>
            <person name="Zhang B."/>
            <person name="Ji P."/>
            <person name="Bell-Sakyi L."/>
            <person name="Cui X.M."/>
            <person name="Yuan T.T."/>
            <person name="Jiang B.G."/>
            <person name="Yang W.F."/>
            <person name="Lam T.T."/>
            <person name="Chang Q.C."/>
            <person name="Ding S.J."/>
            <person name="Wang X.J."/>
            <person name="Zhu J.G."/>
            <person name="Ruan X.D."/>
            <person name="Zhao L."/>
            <person name="Wei J.T."/>
            <person name="Ye R.Z."/>
            <person name="Que T.C."/>
            <person name="Du C.H."/>
            <person name="Zhou Y.H."/>
            <person name="Cheng J.X."/>
            <person name="Dai P.F."/>
            <person name="Guo W.B."/>
            <person name="Han X.H."/>
            <person name="Huang E.J."/>
            <person name="Li L.F."/>
            <person name="Wei W."/>
            <person name="Gao Y.C."/>
            <person name="Liu J.Z."/>
            <person name="Shao H.Z."/>
            <person name="Wang X."/>
            <person name="Wang C.C."/>
            <person name="Yang T.C."/>
            <person name="Huo Q.B."/>
            <person name="Li W."/>
            <person name="Chen H.Y."/>
            <person name="Chen S.E."/>
            <person name="Zhou L.G."/>
            <person name="Ni X.B."/>
            <person name="Tian J.H."/>
            <person name="Sheng Y."/>
            <person name="Liu T."/>
            <person name="Pan Y.S."/>
            <person name="Xia L.Y."/>
            <person name="Li J."/>
            <person name="Zhao F."/>
            <person name="Cao W.C."/>
        </authorList>
    </citation>
    <scope>NUCLEOTIDE SEQUENCE [LARGE SCALE GENOMIC DNA]</scope>
    <source>
        <strain evidence="1">Iper-2018</strain>
    </source>
</reference>
<organism evidence="1 2">
    <name type="scientific">Ixodes persulcatus</name>
    <name type="common">Taiga tick</name>
    <dbReference type="NCBI Taxonomy" id="34615"/>
    <lineage>
        <taxon>Eukaryota</taxon>
        <taxon>Metazoa</taxon>
        <taxon>Ecdysozoa</taxon>
        <taxon>Arthropoda</taxon>
        <taxon>Chelicerata</taxon>
        <taxon>Arachnida</taxon>
        <taxon>Acari</taxon>
        <taxon>Parasitiformes</taxon>
        <taxon>Ixodida</taxon>
        <taxon>Ixodoidea</taxon>
        <taxon>Ixodidae</taxon>
        <taxon>Ixodinae</taxon>
        <taxon>Ixodes</taxon>
    </lineage>
</organism>